<evidence type="ECO:0000259" key="1">
    <source>
        <dbReference type="Pfam" id="PF07969"/>
    </source>
</evidence>
<dbReference type="Proteomes" id="UP000185628">
    <property type="component" value="Unassembled WGS sequence"/>
</dbReference>
<evidence type="ECO:0000313" key="2">
    <source>
        <dbReference type="EMBL" id="OKL54741.1"/>
    </source>
</evidence>
<keyword evidence="3" id="KW-1185">Reference proteome</keyword>
<organism evidence="2 3">
    <name type="scientific">Bowdeniella nasicola</name>
    <dbReference type="NCBI Taxonomy" id="208480"/>
    <lineage>
        <taxon>Bacteria</taxon>
        <taxon>Bacillati</taxon>
        <taxon>Actinomycetota</taxon>
        <taxon>Actinomycetes</taxon>
        <taxon>Actinomycetales</taxon>
        <taxon>Actinomycetaceae</taxon>
        <taxon>Bowdeniella</taxon>
    </lineage>
</organism>
<dbReference type="PANTHER" id="PTHR22642">
    <property type="entry name" value="IMIDAZOLONEPROPIONASE"/>
    <property type="match status" value="1"/>
</dbReference>
<dbReference type="EMBL" id="MQVR01000008">
    <property type="protein sequence ID" value="OKL54741.1"/>
    <property type="molecule type" value="Genomic_DNA"/>
</dbReference>
<sequence length="490" mass="51364">MTGHVGEEVRAISRARIVGAPTDELVDVHLEGGAVERIEPSGSAPLTGALDADGAFLIPGLWDAHVHFGNWAQTFTRLDLSGATSARQCARLLAEEARANPPIAGGAVIGMGYHGALWDPAPTTSLLDTVMGEIPAIAVSHDLHSAWLNSAAQNLLGLPLREGLVREGEWFTLSPAVDALPAADPDEPLRAAIADAASRGVVGITDFDFGNHLDVWRERNARSLTQLRVRAGFYPEFLGAAIERGLATGDALSEDGLVTLGPLKIISDGSLNTKTAYCFDAYPGGGHGVLSVSEDELTRLAARAHEAGIECAIHAIGDHANAIALKVFSTTGVRGSIEHAQLMRADDIVEMGERHITASIQPAHLLDDREPSAQLWPGKVPYEFQRLSKAGVTLTLGSDAPVSPLDPWLQIAAAVGRGEPETDPWEPGERLTPATALFSSTGGVGRILPGSPADLALLAADPLAPGISAADLRAMRVLATICAGRVTHAD</sequence>
<protein>
    <recommendedName>
        <fullName evidence="1">Amidohydrolase 3 domain-containing protein</fullName>
    </recommendedName>
</protein>
<dbReference type="InterPro" id="IPR032466">
    <property type="entry name" value="Metal_Hydrolase"/>
</dbReference>
<dbReference type="Gene3D" id="3.20.20.140">
    <property type="entry name" value="Metal-dependent hydrolases"/>
    <property type="match status" value="2"/>
</dbReference>
<dbReference type="Pfam" id="PF07969">
    <property type="entry name" value="Amidohydro_3"/>
    <property type="match status" value="1"/>
</dbReference>
<dbReference type="InterPro" id="IPR013108">
    <property type="entry name" value="Amidohydro_3"/>
</dbReference>
<dbReference type="RefSeq" id="WP_073715788.1">
    <property type="nucleotide sequence ID" value="NZ_MQVR01000008.1"/>
</dbReference>
<dbReference type="Gene3D" id="3.10.310.70">
    <property type="match status" value="1"/>
</dbReference>
<reference evidence="3" key="1">
    <citation type="submission" date="2016-12" db="EMBL/GenBank/DDBJ databases">
        <authorList>
            <person name="Meng X."/>
        </authorList>
    </citation>
    <scope>NUCLEOTIDE SEQUENCE [LARGE SCALE GENOMIC DNA]</scope>
    <source>
        <strain evidence="3">DSM 19116</strain>
    </source>
</reference>
<feature type="domain" description="Amidohydrolase 3" evidence="1">
    <location>
        <begin position="50"/>
        <end position="488"/>
    </location>
</feature>
<name>A0A1Q5Q4M9_9ACTO</name>
<accession>A0A1Q5Q4M9</accession>
<comment type="caution">
    <text evidence="2">The sequence shown here is derived from an EMBL/GenBank/DDBJ whole genome shotgun (WGS) entry which is preliminary data.</text>
</comment>
<gene>
    <name evidence="2" type="ORF">BSZ39_02315</name>
</gene>
<proteinExistence type="predicted"/>
<dbReference type="SUPFAM" id="SSF51338">
    <property type="entry name" value="Composite domain of metallo-dependent hydrolases"/>
    <property type="match status" value="1"/>
</dbReference>
<dbReference type="PANTHER" id="PTHR22642:SF2">
    <property type="entry name" value="PROTEIN LONG AFTER FAR-RED 3"/>
    <property type="match status" value="1"/>
</dbReference>
<dbReference type="OrthoDB" id="3238066at2"/>
<dbReference type="GO" id="GO:0016810">
    <property type="term" value="F:hydrolase activity, acting on carbon-nitrogen (but not peptide) bonds"/>
    <property type="evidence" value="ECO:0007669"/>
    <property type="project" value="InterPro"/>
</dbReference>
<dbReference type="SUPFAM" id="SSF51556">
    <property type="entry name" value="Metallo-dependent hydrolases"/>
    <property type="match status" value="1"/>
</dbReference>
<evidence type="ECO:0000313" key="3">
    <source>
        <dbReference type="Proteomes" id="UP000185628"/>
    </source>
</evidence>
<dbReference type="AlphaFoldDB" id="A0A1Q5Q4M9"/>
<dbReference type="InterPro" id="IPR011059">
    <property type="entry name" value="Metal-dep_hydrolase_composite"/>
</dbReference>